<organism evidence="2 3">
    <name type="scientific">Nakamurella panacisegetis</name>
    <dbReference type="NCBI Taxonomy" id="1090615"/>
    <lineage>
        <taxon>Bacteria</taxon>
        <taxon>Bacillati</taxon>
        <taxon>Actinomycetota</taxon>
        <taxon>Actinomycetes</taxon>
        <taxon>Nakamurellales</taxon>
        <taxon>Nakamurellaceae</taxon>
        <taxon>Nakamurella</taxon>
    </lineage>
</organism>
<dbReference type="RefSeq" id="WP_090476495.1">
    <property type="nucleotide sequence ID" value="NZ_LT629710.1"/>
</dbReference>
<feature type="transmembrane region" description="Helical" evidence="1">
    <location>
        <begin position="97"/>
        <end position="115"/>
    </location>
</feature>
<keyword evidence="1" id="KW-1133">Transmembrane helix</keyword>
<accession>A0A1H0P6I0</accession>
<dbReference type="EMBL" id="LT629710">
    <property type="protein sequence ID" value="SDP00338.1"/>
    <property type="molecule type" value="Genomic_DNA"/>
</dbReference>
<keyword evidence="3" id="KW-1185">Reference proteome</keyword>
<gene>
    <name evidence="2" type="ORF">SAMN04515671_2634</name>
</gene>
<sequence>MIDALAYSLVGAGLLLGIWCGVQARRNRPTDDALMIAAIALEVALVVQTAVGLARLGGAHLAEPVTYVAYAVGILFPLPLGFYLARLERTRWGSTTLGVTAVVVGVMTLRLLQIWRSDLG</sequence>
<evidence type="ECO:0008006" key="4">
    <source>
        <dbReference type="Google" id="ProtNLM"/>
    </source>
</evidence>
<reference evidence="2 3" key="1">
    <citation type="submission" date="2016-10" db="EMBL/GenBank/DDBJ databases">
        <authorList>
            <person name="de Groot N.N."/>
        </authorList>
    </citation>
    <scope>NUCLEOTIDE SEQUENCE [LARGE SCALE GENOMIC DNA]</scope>
    <source>
        <strain evidence="3">P4-7,KCTC 19426,CECT 7604</strain>
    </source>
</reference>
<dbReference type="AlphaFoldDB" id="A0A1H0P6I0"/>
<proteinExistence type="predicted"/>
<keyword evidence="1" id="KW-0812">Transmembrane</keyword>
<evidence type="ECO:0000313" key="2">
    <source>
        <dbReference type="EMBL" id="SDP00338.1"/>
    </source>
</evidence>
<dbReference type="STRING" id="1090615.SAMN04515671_2634"/>
<evidence type="ECO:0000313" key="3">
    <source>
        <dbReference type="Proteomes" id="UP000198741"/>
    </source>
</evidence>
<feature type="transmembrane region" description="Helical" evidence="1">
    <location>
        <begin position="34"/>
        <end position="55"/>
    </location>
</feature>
<name>A0A1H0P6I0_9ACTN</name>
<keyword evidence="1" id="KW-0472">Membrane</keyword>
<feature type="transmembrane region" description="Helical" evidence="1">
    <location>
        <begin position="67"/>
        <end position="85"/>
    </location>
</feature>
<evidence type="ECO:0000256" key="1">
    <source>
        <dbReference type="SAM" id="Phobius"/>
    </source>
</evidence>
<protein>
    <recommendedName>
        <fullName evidence="4">Integral membrane protein</fullName>
    </recommendedName>
</protein>
<feature type="transmembrane region" description="Helical" evidence="1">
    <location>
        <begin position="6"/>
        <end position="22"/>
    </location>
</feature>
<dbReference type="OrthoDB" id="3828660at2"/>
<dbReference type="Proteomes" id="UP000198741">
    <property type="component" value="Chromosome I"/>
</dbReference>